<evidence type="ECO:0000313" key="1">
    <source>
        <dbReference type="EMBL" id="QDU55851.1"/>
    </source>
</evidence>
<accession>A0A518AMA2</accession>
<keyword evidence="2" id="KW-1185">Reference proteome</keyword>
<organism evidence="1 2">
    <name type="scientific">Aeoliella mucimassa</name>
    <dbReference type="NCBI Taxonomy" id="2527972"/>
    <lineage>
        <taxon>Bacteria</taxon>
        <taxon>Pseudomonadati</taxon>
        <taxon>Planctomycetota</taxon>
        <taxon>Planctomycetia</taxon>
        <taxon>Pirellulales</taxon>
        <taxon>Lacipirellulaceae</taxon>
        <taxon>Aeoliella</taxon>
    </lineage>
</organism>
<dbReference type="RefSeq" id="WP_145246649.1">
    <property type="nucleotide sequence ID" value="NZ_CP036278.1"/>
</dbReference>
<reference evidence="1 2" key="1">
    <citation type="submission" date="2019-02" db="EMBL/GenBank/DDBJ databases">
        <title>Deep-cultivation of Planctomycetes and their phenomic and genomic characterization uncovers novel biology.</title>
        <authorList>
            <person name="Wiegand S."/>
            <person name="Jogler M."/>
            <person name="Boedeker C."/>
            <person name="Pinto D."/>
            <person name="Vollmers J."/>
            <person name="Rivas-Marin E."/>
            <person name="Kohn T."/>
            <person name="Peeters S.H."/>
            <person name="Heuer A."/>
            <person name="Rast P."/>
            <person name="Oberbeckmann S."/>
            <person name="Bunk B."/>
            <person name="Jeske O."/>
            <person name="Meyerdierks A."/>
            <person name="Storesund J.E."/>
            <person name="Kallscheuer N."/>
            <person name="Luecker S."/>
            <person name="Lage O.M."/>
            <person name="Pohl T."/>
            <person name="Merkel B.J."/>
            <person name="Hornburger P."/>
            <person name="Mueller R.-W."/>
            <person name="Bruemmer F."/>
            <person name="Labrenz M."/>
            <person name="Spormann A.M."/>
            <person name="Op den Camp H."/>
            <person name="Overmann J."/>
            <person name="Amann R."/>
            <person name="Jetten M.S.M."/>
            <person name="Mascher T."/>
            <person name="Medema M.H."/>
            <person name="Devos D.P."/>
            <person name="Kaster A.-K."/>
            <person name="Ovreas L."/>
            <person name="Rohde M."/>
            <person name="Galperin M.Y."/>
            <person name="Jogler C."/>
        </authorList>
    </citation>
    <scope>NUCLEOTIDE SEQUENCE [LARGE SCALE GENOMIC DNA]</scope>
    <source>
        <strain evidence="1 2">Pan181</strain>
    </source>
</reference>
<dbReference type="KEGG" id="amuc:Pan181_20480"/>
<name>A0A518AMA2_9BACT</name>
<gene>
    <name evidence="1" type="ORF">Pan181_20480</name>
</gene>
<dbReference type="EMBL" id="CP036278">
    <property type="protein sequence ID" value="QDU55851.1"/>
    <property type="molecule type" value="Genomic_DNA"/>
</dbReference>
<sequence>MDSSFTASEQGFFLGLYRCAVLEQEKLPDSFRKALQQVEQLIAEHGEAIFYELPKRWRELVT</sequence>
<dbReference type="AlphaFoldDB" id="A0A518AMA2"/>
<proteinExistence type="predicted"/>
<dbReference type="Proteomes" id="UP000315750">
    <property type="component" value="Chromosome"/>
</dbReference>
<evidence type="ECO:0000313" key="2">
    <source>
        <dbReference type="Proteomes" id="UP000315750"/>
    </source>
</evidence>
<protein>
    <submittedName>
        <fullName evidence="1">Uncharacterized protein</fullName>
    </submittedName>
</protein>